<dbReference type="InterPro" id="IPR036271">
    <property type="entry name" value="Tet_transcr_reg_TetR-rel_C_sf"/>
</dbReference>
<dbReference type="AlphaFoldDB" id="A0A1M4TBS4"/>
<sequence>MSESKDRLDSKTRRDEIAEAALRLVNRDGLKKLSLSRLAAEVGVVPSALYRHYPNKDAILDAVLELIRDRLTEHVERVRKEHFSALSRLDALLARHVQMITSQQAIPRILFSEEIVGDAEERRGRLAEVIHEHVMRLASLVAEGQAGGEIRPDVSPESAAVMFLGIVQPAAILWHASGGRFDLTEHARTAWNLYRECLTAKS</sequence>
<dbReference type="InterPro" id="IPR009057">
    <property type="entry name" value="Homeodomain-like_sf"/>
</dbReference>
<dbReference type="Pfam" id="PF00440">
    <property type="entry name" value="TetR_N"/>
    <property type="match status" value="1"/>
</dbReference>
<dbReference type="PANTHER" id="PTHR30055:SF240">
    <property type="entry name" value="HTH-TYPE TRANSCRIPTIONAL REGULATOR ACRR"/>
    <property type="match status" value="1"/>
</dbReference>
<dbReference type="PROSITE" id="PS50977">
    <property type="entry name" value="HTH_TETR_2"/>
    <property type="match status" value="1"/>
</dbReference>
<evidence type="ECO:0000313" key="6">
    <source>
        <dbReference type="EMBL" id="SHE41855.1"/>
    </source>
</evidence>
<dbReference type="Pfam" id="PF17932">
    <property type="entry name" value="TetR_C_24"/>
    <property type="match status" value="1"/>
</dbReference>
<dbReference type="SUPFAM" id="SSF48498">
    <property type="entry name" value="Tetracyclin repressor-like, C-terminal domain"/>
    <property type="match status" value="1"/>
</dbReference>
<dbReference type="Gene3D" id="1.10.10.60">
    <property type="entry name" value="Homeodomain-like"/>
    <property type="match status" value="1"/>
</dbReference>
<gene>
    <name evidence="6" type="ORF">SAMN02745206_00245</name>
</gene>
<dbReference type="PANTHER" id="PTHR30055">
    <property type="entry name" value="HTH-TYPE TRANSCRIPTIONAL REGULATOR RUTR"/>
    <property type="match status" value="1"/>
</dbReference>
<keyword evidence="2 4" id="KW-0238">DNA-binding</keyword>
<dbReference type="Proteomes" id="UP000184076">
    <property type="component" value="Unassembled WGS sequence"/>
</dbReference>
<dbReference type="InterPro" id="IPR041490">
    <property type="entry name" value="KstR2_TetR_C"/>
</dbReference>
<dbReference type="SUPFAM" id="SSF46689">
    <property type="entry name" value="Homeodomain-like"/>
    <property type="match status" value="1"/>
</dbReference>
<dbReference type="STRING" id="1121391.SAMN02745206_00245"/>
<dbReference type="InterPro" id="IPR050109">
    <property type="entry name" value="HTH-type_TetR-like_transc_reg"/>
</dbReference>
<dbReference type="InterPro" id="IPR001647">
    <property type="entry name" value="HTH_TetR"/>
</dbReference>
<evidence type="ECO:0000313" key="7">
    <source>
        <dbReference type="Proteomes" id="UP000184076"/>
    </source>
</evidence>
<evidence type="ECO:0000256" key="2">
    <source>
        <dbReference type="ARBA" id="ARBA00023125"/>
    </source>
</evidence>
<dbReference type="GO" id="GO:0000976">
    <property type="term" value="F:transcription cis-regulatory region binding"/>
    <property type="evidence" value="ECO:0007669"/>
    <property type="project" value="TreeGrafter"/>
</dbReference>
<evidence type="ECO:0000259" key="5">
    <source>
        <dbReference type="PROSITE" id="PS50977"/>
    </source>
</evidence>
<keyword evidence="1" id="KW-0805">Transcription regulation</keyword>
<dbReference type="Gene3D" id="1.10.357.10">
    <property type="entry name" value="Tetracycline Repressor, domain 2"/>
    <property type="match status" value="1"/>
</dbReference>
<feature type="domain" description="HTH tetR-type" evidence="5">
    <location>
        <begin position="11"/>
        <end position="71"/>
    </location>
</feature>
<dbReference type="GO" id="GO:0003700">
    <property type="term" value="F:DNA-binding transcription factor activity"/>
    <property type="evidence" value="ECO:0007669"/>
    <property type="project" value="TreeGrafter"/>
</dbReference>
<proteinExistence type="predicted"/>
<name>A0A1M4TBS4_9BACT</name>
<accession>A0A1M4TBS4</accession>
<keyword evidence="3" id="KW-0804">Transcription</keyword>
<reference evidence="7" key="1">
    <citation type="submission" date="2016-11" db="EMBL/GenBank/DDBJ databases">
        <authorList>
            <person name="Varghese N."/>
            <person name="Submissions S."/>
        </authorList>
    </citation>
    <scope>NUCLEOTIDE SEQUENCE [LARGE SCALE GENOMIC DNA]</scope>
    <source>
        <strain evidence="7">DSM 9756</strain>
    </source>
</reference>
<dbReference type="EMBL" id="FQVB01000004">
    <property type="protein sequence ID" value="SHE41855.1"/>
    <property type="molecule type" value="Genomic_DNA"/>
</dbReference>
<feature type="DNA-binding region" description="H-T-H motif" evidence="4">
    <location>
        <begin position="34"/>
        <end position="53"/>
    </location>
</feature>
<dbReference type="RefSeq" id="WP_073036190.1">
    <property type="nucleotide sequence ID" value="NZ_FQVB01000004.1"/>
</dbReference>
<evidence type="ECO:0000256" key="3">
    <source>
        <dbReference type="ARBA" id="ARBA00023163"/>
    </source>
</evidence>
<evidence type="ECO:0000256" key="4">
    <source>
        <dbReference type="PROSITE-ProRule" id="PRU00335"/>
    </source>
</evidence>
<organism evidence="6 7">
    <name type="scientific">Desulfacinum infernum DSM 9756</name>
    <dbReference type="NCBI Taxonomy" id="1121391"/>
    <lineage>
        <taxon>Bacteria</taxon>
        <taxon>Pseudomonadati</taxon>
        <taxon>Thermodesulfobacteriota</taxon>
        <taxon>Syntrophobacteria</taxon>
        <taxon>Syntrophobacterales</taxon>
        <taxon>Syntrophobacteraceae</taxon>
        <taxon>Desulfacinum</taxon>
    </lineage>
</organism>
<keyword evidence="7" id="KW-1185">Reference proteome</keyword>
<protein>
    <submittedName>
        <fullName evidence="6">Transcriptional regulator, TetR family</fullName>
    </submittedName>
</protein>
<dbReference type="PRINTS" id="PR00455">
    <property type="entry name" value="HTHTETR"/>
</dbReference>
<evidence type="ECO:0000256" key="1">
    <source>
        <dbReference type="ARBA" id="ARBA00023015"/>
    </source>
</evidence>